<organism evidence="1 2">
    <name type="scientific">Cichorium intybus</name>
    <name type="common">Chicory</name>
    <dbReference type="NCBI Taxonomy" id="13427"/>
    <lineage>
        <taxon>Eukaryota</taxon>
        <taxon>Viridiplantae</taxon>
        <taxon>Streptophyta</taxon>
        <taxon>Embryophyta</taxon>
        <taxon>Tracheophyta</taxon>
        <taxon>Spermatophyta</taxon>
        <taxon>Magnoliopsida</taxon>
        <taxon>eudicotyledons</taxon>
        <taxon>Gunneridae</taxon>
        <taxon>Pentapetalae</taxon>
        <taxon>asterids</taxon>
        <taxon>campanulids</taxon>
        <taxon>Asterales</taxon>
        <taxon>Asteraceae</taxon>
        <taxon>Cichorioideae</taxon>
        <taxon>Cichorieae</taxon>
        <taxon>Cichoriinae</taxon>
        <taxon>Cichorium</taxon>
    </lineage>
</organism>
<name>A0ACB9GB77_CICIN</name>
<reference evidence="2" key="1">
    <citation type="journal article" date="2022" name="Mol. Ecol. Resour.">
        <title>The genomes of chicory, endive, great burdock and yacon provide insights into Asteraceae palaeo-polyploidization history and plant inulin production.</title>
        <authorList>
            <person name="Fan W."/>
            <person name="Wang S."/>
            <person name="Wang H."/>
            <person name="Wang A."/>
            <person name="Jiang F."/>
            <person name="Liu H."/>
            <person name="Zhao H."/>
            <person name="Xu D."/>
            <person name="Zhang Y."/>
        </authorList>
    </citation>
    <scope>NUCLEOTIDE SEQUENCE [LARGE SCALE GENOMIC DNA]</scope>
    <source>
        <strain evidence="2">cv. Punajuju</strain>
    </source>
</reference>
<accession>A0ACB9GB77</accession>
<proteinExistence type="predicted"/>
<keyword evidence="2" id="KW-1185">Reference proteome</keyword>
<gene>
    <name evidence="1" type="ORF">L2E82_10632</name>
</gene>
<protein>
    <submittedName>
        <fullName evidence="1">Uncharacterized protein</fullName>
    </submittedName>
</protein>
<dbReference type="Proteomes" id="UP001055811">
    <property type="component" value="Linkage Group LG02"/>
</dbReference>
<comment type="caution">
    <text evidence="1">The sequence shown here is derived from an EMBL/GenBank/DDBJ whole genome shotgun (WGS) entry which is preliminary data.</text>
</comment>
<evidence type="ECO:0000313" key="1">
    <source>
        <dbReference type="EMBL" id="KAI3780647.1"/>
    </source>
</evidence>
<reference evidence="1 2" key="2">
    <citation type="journal article" date="2022" name="Mol. Ecol. Resour.">
        <title>The genomes of chicory, endive, great burdock and yacon provide insights into Asteraceae paleo-polyploidization history and plant inulin production.</title>
        <authorList>
            <person name="Fan W."/>
            <person name="Wang S."/>
            <person name="Wang H."/>
            <person name="Wang A."/>
            <person name="Jiang F."/>
            <person name="Liu H."/>
            <person name="Zhao H."/>
            <person name="Xu D."/>
            <person name="Zhang Y."/>
        </authorList>
    </citation>
    <scope>NUCLEOTIDE SEQUENCE [LARGE SCALE GENOMIC DNA]</scope>
    <source>
        <strain evidence="2">cv. Punajuju</strain>
        <tissue evidence="1">Leaves</tissue>
    </source>
</reference>
<evidence type="ECO:0000313" key="2">
    <source>
        <dbReference type="Proteomes" id="UP001055811"/>
    </source>
</evidence>
<sequence>MHDSLTGKTNVLSPIKDYYRFRFFLVFAGILRFSSLTPSVLHRLSFEPISLLPLFHFIPIKLTRGGCYYQTFLGADKVGNQWHIHSGALVSSDVLNVTIDVDVDDEVLVLYNALDKQSSHIDIISQTRESKENSNRASVGLIMR</sequence>
<dbReference type="EMBL" id="CM042010">
    <property type="protein sequence ID" value="KAI3780647.1"/>
    <property type="molecule type" value="Genomic_DNA"/>
</dbReference>